<feature type="domain" description="Luciferase-like" evidence="2">
    <location>
        <begin position="7"/>
        <end position="290"/>
    </location>
</feature>
<dbReference type="SUPFAM" id="SSF51679">
    <property type="entry name" value="Bacterial luciferase-like"/>
    <property type="match status" value="1"/>
</dbReference>
<sequence length="338" mass="35375">MTVPLAGVPLADHAAVYAALDRAGFTDVWSAEVNGTDAVTPLALAAAWQPRLRLGTAVTPVFTRGPGLLAMSAAALAEAAPGRFSLGIGASSSTVVRDWNAVPFVEPFRRTRDVLRFLRAALRGETVDEVYDTFTVRRFRLERPPAVPPPILLAALRPGMLRLAAAEADGVVLNWLAAEDVPTVVAACGDRRPGFEVAARIFVCPTEDADHARAVGRRLITSYLTVPAYAEFHRWLGREPVLGGMWRAWAAGDRRGAGAAVPDELVDALVLHGSPEACRAGVRRYVEAGVGVPVLALLPTPELTAGGAPALAALVSRLGPGRLTGPGGTPPDSGQGGV</sequence>
<evidence type="ECO:0000259" key="2">
    <source>
        <dbReference type="Pfam" id="PF00296"/>
    </source>
</evidence>
<dbReference type="EMBL" id="FMHW01000002">
    <property type="protein sequence ID" value="SCL19850.1"/>
    <property type="molecule type" value="Genomic_DNA"/>
</dbReference>
<evidence type="ECO:0000313" key="4">
    <source>
        <dbReference type="Proteomes" id="UP000198959"/>
    </source>
</evidence>
<reference evidence="4" key="1">
    <citation type="submission" date="2016-06" db="EMBL/GenBank/DDBJ databases">
        <authorList>
            <person name="Varghese N."/>
            <person name="Submissions Spin"/>
        </authorList>
    </citation>
    <scope>NUCLEOTIDE SEQUENCE [LARGE SCALE GENOMIC DNA]</scope>
    <source>
        <strain evidence="4">DSM 43817</strain>
    </source>
</reference>
<dbReference type="InterPro" id="IPR050564">
    <property type="entry name" value="F420-G6PD/mer"/>
</dbReference>
<dbReference type="NCBIfam" id="TIGR03841">
    <property type="entry name" value="F420_Rv3093c"/>
    <property type="match status" value="1"/>
</dbReference>
<dbReference type="InterPro" id="IPR036661">
    <property type="entry name" value="Luciferase-like_sf"/>
</dbReference>
<dbReference type="InterPro" id="IPR022526">
    <property type="entry name" value="F420_Rv3093c"/>
</dbReference>
<dbReference type="Gene3D" id="3.20.20.30">
    <property type="entry name" value="Luciferase-like domain"/>
    <property type="match status" value="1"/>
</dbReference>
<keyword evidence="1" id="KW-0560">Oxidoreductase</keyword>
<keyword evidence="4" id="KW-1185">Reference proteome</keyword>
<dbReference type="GO" id="GO:0016705">
    <property type="term" value="F:oxidoreductase activity, acting on paired donors, with incorporation or reduction of molecular oxygen"/>
    <property type="evidence" value="ECO:0007669"/>
    <property type="project" value="InterPro"/>
</dbReference>
<organism evidence="3 4">
    <name type="scientific">Micromonospora pallida</name>
    <dbReference type="NCBI Taxonomy" id="145854"/>
    <lineage>
        <taxon>Bacteria</taxon>
        <taxon>Bacillati</taxon>
        <taxon>Actinomycetota</taxon>
        <taxon>Actinomycetes</taxon>
        <taxon>Micromonosporales</taxon>
        <taxon>Micromonosporaceae</taxon>
        <taxon>Micromonospora</taxon>
    </lineage>
</organism>
<gene>
    <name evidence="3" type="ORF">GA0074692_0718</name>
</gene>
<dbReference type="OrthoDB" id="3457164at2"/>
<dbReference type="InterPro" id="IPR011251">
    <property type="entry name" value="Luciferase-like_dom"/>
</dbReference>
<proteinExistence type="predicted"/>
<dbReference type="AlphaFoldDB" id="A0A1C6RS42"/>
<dbReference type="RefSeq" id="WP_091639284.1">
    <property type="nucleotide sequence ID" value="NZ_FMHW01000002.1"/>
</dbReference>
<dbReference type="PANTHER" id="PTHR43244">
    <property type="match status" value="1"/>
</dbReference>
<dbReference type="PANTHER" id="PTHR43244:SF1">
    <property type="entry name" value="5,10-METHYLENETETRAHYDROMETHANOPTERIN REDUCTASE"/>
    <property type="match status" value="1"/>
</dbReference>
<evidence type="ECO:0000313" key="3">
    <source>
        <dbReference type="EMBL" id="SCL19850.1"/>
    </source>
</evidence>
<evidence type="ECO:0000256" key="1">
    <source>
        <dbReference type="ARBA" id="ARBA00023002"/>
    </source>
</evidence>
<dbReference type="STRING" id="145854.GA0074692_0718"/>
<dbReference type="Proteomes" id="UP000198959">
    <property type="component" value="Unassembled WGS sequence"/>
</dbReference>
<dbReference type="Pfam" id="PF00296">
    <property type="entry name" value="Bac_luciferase"/>
    <property type="match status" value="1"/>
</dbReference>
<dbReference type="CDD" id="cd01097">
    <property type="entry name" value="Tetrahydromethanopterin_reductase"/>
    <property type="match status" value="1"/>
</dbReference>
<name>A0A1C6RS42_9ACTN</name>
<accession>A0A1C6RS42</accession>
<protein>
    <submittedName>
        <fullName evidence="3">Probable F420-dependent oxidoreductase, Rv3093c family</fullName>
    </submittedName>
</protein>